<dbReference type="PANTHER" id="PTHR47307:SF1">
    <property type="entry name" value="GLUTATHIONE-REGULATED POTASSIUM-EFFLUX SYSTEM ANCILLARY PROTEIN KEFG"/>
    <property type="match status" value="1"/>
</dbReference>
<reference evidence="3 4" key="1">
    <citation type="submission" date="2016-10" db="EMBL/GenBank/DDBJ databases">
        <authorList>
            <person name="de Groot N.N."/>
        </authorList>
    </citation>
    <scope>NUCLEOTIDE SEQUENCE [LARGE SCALE GENOMIC DNA]</scope>
    <source>
        <strain evidence="3 4">LMG 2158</strain>
    </source>
</reference>
<dbReference type="InterPro" id="IPR046980">
    <property type="entry name" value="KefG/KefF"/>
</dbReference>
<dbReference type="GO" id="GO:0010181">
    <property type="term" value="F:FMN binding"/>
    <property type="evidence" value="ECO:0007669"/>
    <property type="project" value="TreeGrafter"/>
</dbReference>
<dbReference type="OrthoDB" id="9798454at2"/>
<keyword evidence="1" id="KW-0560">Oxidoreductase</keyword>
<protein>
    <submittedName>
        <fullName evidence="3">Putative NADPH-quinone reductase (Modulator of drug activity B)</fullName>
    </submittedName>
</protein>
<name>A0A1H6P1C6_9PSED</name>
<dbReference type="RefSeq" id="WP_019360439.1">
    <property type="nucleotide sequence ID" value="NZ_LT629972.1"/>
</dbReference>
<evidence type="ECO:0000313" key="4">
    <source>
        <dbReference type="Proteomes" id="UP000182272"/>
    </source>
</evidence>
<sequence length="216" mass="23392">MTQTLLLLFHPDSNRSKANAALVRAAAPLPGVEVVDMSAACPQGLDLLRDGEREAARLLAADRIVLQFPMQWYSSPPLLKAWQDAVLTRMFYIAYEAEGRRLEGTPVMVAITAGNTVEAYTSGGRNLYTMSDLLAPLRATAHRCGLQWSEPFVLYQADKLAPDELEKAAANYAEHLTRWIESPTPLAKTLNAAAPGGSITSAFLNTGYAGEGLSRA</sequence>
<gene>
    <name evidence="3" type="ORF">SAMN05216581_3365</name>
</gene>
<dbReference type="AlphaFoldDB" id="A0A1H6P1C6"/>
<organism evidence="3 4">
    <name type="scientific">Pseudomonas asplenii</name>
    <dbReference type="NCBI Taxonomy" id="53407"/>
    <lineage>
        <taxon>Bacteria</taxon>
        <taxon>Pseudomonadati</taxon>
        <taxon>Pseudomonadota</taxon>
        <taxon>Gammaproteobacteria</taxon>
        <taxon>Pseudomonadales</taxon>
        <taxon>Pseudomonadaceae</taxon>
        <taxon>Pseudomonas</taxon>
    </lineage>
</organism>
<accession>A0A1H6P1C6</accession>
<evidence type="ECO:0000256" key="1">
    <source>
        <dbReference type="ARBA" id="ARBA00023002"/>
    </source>
</evidence>
<dbReference type="PANTHER" id="PTHR47307">
    <property type="entry name" value="GLUTATHIONE-REGULATED POTASSIUM-EFFLUX SYSTEM ANCILLARY PROTEIN KEFG"/>
    <property type="match status" value="1"/>
</dbReference>
<dbReference type="EMBL" id="LT629972">
    <property type="protein sequence ID" value="SEI17398.1"/>
    <property type="molecule type" value="Genomic_DNA"/>
</dbReference>
<dbReference type="GO" id="GO:0003955">
    <property type="term" value="F:NAD(P)H dehydrogenase (quinone) activity"/>
    <property type="evidence" value="ECO:0007669"/>
    <property type="project" value="TreeGrafter"/>
</dbReference>
<feature type="domain" description="Flavodoxin-like fold" evidence="2">
    <location>
        <begin position="3"/>
        <end position="176"/>
    </location>
</feature>
<dbReference type="InterPro" id="IPR029039">
    <property type="entry name" value="Flavoprotein-like_sf"/>
</dbReference>
<dbReference type="Pfam" id="PF02525">
    <property type="entry name" value="Flavodoxin_2"/>
    <property type="match status" value="1"/>
</dbReference>
<dbReference type="InterPro" id="IPR003680">
    <property type="entry name" value="Flavodoxin_fold"/>
</dbReference>
<dbReference type="Proteomes" id="UP000182272">
    <property type="component" value="Chromosome I"/>
</dbReference>
<dbReference type="Gene3D" id="3.40.50.360">
    <property type="match status" value="1"/>
</dbReference>
<dbReference type="SUPFAM" id="SSF52218">
    <property type="entry name" value="Flavoproteins"/>
    <property type="match status" value="1"/>
</dbReference>
<evidence type="ECO:0000259" key="2">
    <source>
        <dbReference type="Pfam" id="PF02525"/>
    </source>
</evidence>
<dbReference type="GO" id="GO:0009055">
    <property type="term" value="F:electron transfer activity"/>
    <property type="evidence" value="ECO:0007669"/>
    <property type="project" value="TreeGrafter"/>
</dbReference>
<evidence type="ECO:0000313" key="3">
    <source>
        <dbReference type="EMBL" id="SEI17398.1"/>
    </source>
</evidence>
<proteinExistence type="predicted"/>